<dbReference type="GO" id="GO:0071039">
    <property type="term" value="P:nuclear polyadenylation-dependent CUT catabolic process"/>
    <property type="evidence" value="ECO:0007669"/>
    <property type="project" value="TreeGrafter"/>
</dbReference>
<dbReference type="Proteomes" id="UP001231189">
    <property type="component" value="Unassembled WGS sequence"/>
</dbReference>
<comment type="caution">
    <text evidence="5">The sequence shown here is derived from an EMBL/GenBank/DDBJ whole genome shotgun (WGS) entry which is preliminary data.</text>
</comment>
<evidence type="ECO:0000313" key="5">
    <source>
        <dbReference type="EMBL" id="KAK1652823.1"/>
    </source>
</evidence>
<dbReference type="AlphaFoldDB" id="A0AAD8SJQ5"/>
<dbReference type="InterPro" id="IPR044876">
    <property type="entry name" value="HRDC_dom_sf"/>
</dbReference>
<dbReference type="PANTHER" id="PTHR12124:SF67">
    <property type="entry name" value="3'-5' EXONUCLEASE FAMILY PROTEIN, EXPRESSED"/>
    <property type="match status" value="1"/>
</dbReference>
<dbReference type="GO" id="GO:0071037">
    <property type="term" value="P:nuclear polyadenylation-dependent snRNA catabolic process"/>
    <property type="evidence" value="ECO:0007669"/>
    <property type="project" value="TreeGrafter"/>
</dbReference>
<dbReference type="InterPro" id="IPR012337">
    <property type="entry name" value="RNaseH-like_sf"/>
</dbReference>
<feature type="compositionally biased region" description="Polar residues" evidence="3">
    <location>
        <begin position="657"/>
        <end position="667"/>
    </location>
</feature>
<dbReference type="GO" id="GO:0000176">
    <property type="term" value="C:nuclear exosome (RNase complex)"/>
    <property type="evidence" value="ECO:0007669"/>
    <property type="project" value="TreeGrafter"/>
</dbReference>
<dbReference type="CDD" id="cd06147">
    <property type="entry name" value="Rrp6p_like_exo"/>
    <property type="match status" value="1"/>
</dbReference>
<dbReference type="SMART" id="SM00474">
    <property type="entry name" value="35EXOc"/>
    <property type="match status" value="1"/>
</dbReference>
<dbReference type="InterPro" id="IPR002562">
    <property type="entry name" value="3'-5'_exonuclease_dom"/>
</dbReference>
<dbReference type="FunFam" id="1.10.150.80:FF:000001">
    <property type="entry name" value="Putative exosome component 10"/>
    <property type="match status" value="1"/>
</dbReference>
<sequence length="694" mass="77499">MDGSKAPSEGAAAEDGSQGGARGDKSKVPAAQDGGSSSGAGSSRVAAAYGAYDKSPGAKPRVTFHDPTIPRPQDQYKIMVNNHSVPFDHVWLDQTDDGRPIHPLEKLNAEQFIDRNAPESEPVRPADVEDTPFTLVEDQKGLTALVNKLKDVNEFAVDLEHNQYRSFQGLTCLMQISTRTEDFIIDTLKLRIIIGPYLTEHFKDPTKRKIMHGADRDIMWLQRDFRLYVCNLFDTGQASRVLEMERNSLEYLLRHFCGVTANKAYQNADWRLRPLSDEMIKYAREDTHFLFYIYDLMRLRLQQESTSERDLLLEVQQRSNEICLQLYEKEQLTDKSYLHIYGLQEHELDAKQLAVVSALYGWRDFVAREQDESTGYVLPNKALIEIAKKMPTTAEDLRRIVKSKYPVVDANFEIILEIVWNATGDSNAFEAIAEQLKKVQLGQLDLNNILDTGEVIEMAPRGGADNVRISLDSADQYSVAPSSTANIRVTSNSTDNVRISLDSADQYSVAPSSTANIRVTSNSTDSFTTDATLTGSMWLHDKKKTIPSSEIKISRTLSGLSRPFNKEAMSNNKQETFGALVADPIPVMQTPVMQTPVMQTGYFGGYSNEQAQSDVESSAYYYTQFPEYSSSGGWSPQELQGIPTSGYHDGCYYGHQPSINQSSTGTGQPAARNNAGGFQDWRKQQSSPHPGQPK</sequence>
<dbReference type="PANTHER" id="PTHR12124">
    <property type="entry name" value="POLYMYOSITIS/SCLERODERMA AUTOANTIGEN-RELATED"/>
    <property type="match status" value="1"/>
</dbReference>
<dbReference type="Pfam" id="PF00570">
    <property type="entry name" value="HRDC"/>
    <property type="match status" value="1"/>
</dbReference>
<dbReference type="SMART" id="SM00341">
    <property type="entry name" value="HRDC"/>
    <property type="match status" value="1"/>
</dbReference>
<feature type="compositionally biased region" description="Low complexity" evidence="3">
    <location>
        <begin position="30"/>
        <end position="44"/>
    </location>
</feature>
<feature type="region of interest" description="Disordered" evidence="3">
    <location>
        <begin position="1"/>
        <end position="44"/>
    </location>
</feature>
<feature type="region of interest" description="Disordered" evidence="3">
    <location>
        <begin position="51"/>
        <end position="70"/>
    </location>
</feature>
<protein>
    <recommendedName>
        <fullName evidence="4">HRDC domain-containing protein</fullName>
    </recommendedName>
</protein>
<evidence type="ECO:0000256" key="1">
    <source>
        <dbReference type="ARBA" id="ARBA00004123"/>
    </source>
</evidence>
<feature type="domain" description="HRDC" evidence="4">
    <location>
        <begin position="349"/>
        <end position="429"/>
    </location>
</feature>
<evidence type="ECO:0000256" key="3">
    <source>
        <dbReference type="SAM" id="MobiDB-lite"/>
    </source>
</evidence>
<dbReference type="GO" id="GO:0003727">
    <property type="term" value="F:single-stranded RNA binding"/>
    <property type="evidence" value="ECO:0007669"/>
    <property type="project" value="TreeGrafter"/>
</dbReference>
<dbReference type="EMBL" id="JAUUTY010000004">
    <property type="protein sequence ID" value="KAK1652823.1"/>
    <property type="molecule type" value="Genomic_DNA"/>
</dbReference>
<dbReference type="Gene3D" id="1.10.150.80">
    <property type="entry name" value="HRDC domain"/>
    <property type="match status" value="1"/>
</dbReference>
<dbReference type="SUPFAM" id="SSF53098">
    <property type="entry name" value="Ribonuclease H-like"/>
    <property type="match status" value="1"/>
</dbReference>
<comment type="subcellular location">
    <subcellularLocation>
        <location evidence="1">Nucleus</location>
    </subcellularLocation>
</comment>
<keyword evidence="6" id="KW-1185">Reference proteome</keyword>
<dbReference type="Gene3D" id="3.30.420.10">
    <property type="entry name" value="Ribonuclease H-like superfamily/Ribonuclease H"/>
    <property type="match status" value="1"/>
</dbReference>
<evidence type="ECO:0000259" key="4">
    <source>
        <dbReference type="PROSITE" id="PS50967"/>
    </source>
</evidence>
<dbReference type="InterPro" id="IPR045092">
    <property type="entry name" value="Rrp6-like"/>
</dbReference>
<dbReference type="SUPFAM" id="SSF47819">
    <property type="entry name" value="HRDC-like"/>
    <property type="match status" value="1"/>
</dbReference>
<dbReference type="FunFam" id="3.30.420.10:FF:000065">
    <property type="entry name" value="Protein RRP6-like 2 isoform A"/>
    <property type="match status" value="1"/>
</dbReference>
<evidence type="ECO:0000313" key="6">
    <source>
        <dbReference type="Proteomes" id="UP001231189"/>
    </source>
</evidence>
<dbReference type="GO" id="GO:0000175">
    <property type="term" value="F:3'-5'-RNA exonuclease activity"/>
    <property type="evidence" value="ECO:0007669"/>
    <property type="project" value="InterPro"/>
</dbReference>
<dbReference type="InterPro" id="IPR036397">
    <property type="entry name" value="RNaseH_sf"/>
</dbReference>
<name>A0AAD8SJQ5_LOLMU</name>
<dbReference type="InterPro" id="IPR049559">
    <property type="entry name" value="Rrp6p-like_exo"/>
</dbReference>
<dbReference type="GO" id="GO:0071036">
    <property type="term" value="P:nuclear polyadenylation-dependent snoRNA catabolic process"/>
    <property type="evidence" value="ECO:0007669"/>
    <property type="project" value="TreeGrafter"/>
</dbReference>
<dbReference type="GO" id="GO:0071035">
    <property type="term" value="P:nuclear polyadenylation-dependent rRNA catabolic process"/>
    <property type="evidence" value="ECO:0007669"/>
    <property type="project" value="TreeGrafter"/>
</dbReference>
<dbReference type="InterPro" id="IPR002121">
    <property type="entry name" value="HRDC_dom"/>
</dbReference>
<dbReference type="PROSITE" id="PS50967">
    <property type="entry name" value="HRDC"/>
    <property type="match status" value="1"/>
</dbReference>
<dbReference type="GO" id="GO:0005730">
    <property type="term" value="C:nucleolus"/>
    <property type="evidence" value="ECO:0007669"/>
    <property type="project" value="UniProtKB-ARBA"/>
</dbReference>
<feature type="compositionally biased region" description="Polar residues" evidence="3">
    <location>
        <begin position="684"/>
        <end position="694"/>
    </location>
</feature>
<reference evidence="5" key="1">
    <citation type="submission" date="2023-07" db="EMBL/GenBank/DDBJ databases">
        <title>A chromosome-level genome assembly of Lolium multiflorum.</title>
        <authorList>
            <person name="Chen Y."/>
            <person name="Copetti D."/>
            <person name="Kolliker R."/>
            <person name="Studer B."/>
        </authorList>
    </citation>
    <scope>NUCLEOTIDE SEQUENCE</scope>
    <source>
        <strain evidence="5">02402/16</strain>
        <tissue evidence="5">Leaf</tissue>
    </source>
</reference>
<proteinExistence type="predicted"/>
<dbReference type="GO" id="GO:0080188">
    <property type="term" value="P:gene silencing by siRNA-directed DNA methylation"/>
    <property type="evidence" value="ECO:0007669"/>
    <property type="project" value="UniProtKB-ARBA"/>
</dbReference>
<organism evidence="5 6">
    <name type="scientific">Lolium multiflorum</name>
    <name type="common">Italian ryegrass</name>
    <name type="synonym">Lolium perenne subsp. multiflorum</name>
    <dbReference type="NCBI Taxonomy" id="4521"/>
    <lineage>
        <taxon>Eukaryota</taxon>
        <taxon>Viridiplantae</taxon>
        <taxon>Streptophyta</taxon>
        <taxon>Embryophyta</taxon>
        <taxon>Tracheophyta</taxon>
        <taxon>Spermatophyta</taxon>
        <taxon>Magnoliopsida</taxon>
        <taxon>Liliopsida</taxon>
        <taxon>Poales</taxon>
        <taxon>Poaceae</taxon>
        <taxon>BOP clade</taxon>
        <taxon>Pooideae</taxon>
        <taxon>Poodae</taxon>
        <taxon>Poeae</taxon>
        <taxon>Poeae Chloroplast Group 2 (Poeae type)</taxon>
        <taxon>Loliodinae</taxon>
        <taxon>Loliinae</taxon>
        <taxon>Lolium</taxon>
    </lineage>
</organism>
<dbReference type="GO" id="GO:0071044">
    <property type="term" value="P:histone mRNA catabolic process"/>
    <property type="evidence" value="ECO:0007669"/>
    <property type="project" value="TreeGrafter"/>
</dbReference>
<keyword evidence="2" id="KW-0539">Nucleus</keyword>
<feature type="region of interest" description="Disordered" evidence="3">
    <location>
        <begin position="657"/>
        <end position="694"/>
    </location>
</feature>
<dbReference type="InterPro" id="IPR010997">
    <property type="entry name" value="HRDC-like_sf"/>
</dbReference>
<dbReference type="GO" id="GO:0071051">
    <property type="term" value="P:poly(A)-dependent snoRNA 3'-end processing"/>
    <property type="evidence" value="ECO:0007669"/>
    <property type="project" value="TreeGrafter"/>
</dbReference>
<gene>
    <name evidence="5" type="ORF">QYE76_070628</name>
</gene>
<evidence type="ECO:0000256" key="2">
    <source>
        <dbReference type="ARBA" id="ARBA00023242"/>
    </source>
</evidence>
<dbReference type="GO" id="GO:0000467">
    <property type="term" value="P:exonucleolytic trimming to generate mature 3'-end of 5.8S rRNA from tricistronic rRNA transcript (SSU-rRNA, 5.8S rRNA, LSU-rRNA)"/>
    <property type="evidence" value="ECO:0007669"/>
    <property type="project" value="InterPro"/>
</dbReference>
<dbReference type="Pfam" id="PF01612">
    <property type="entry name" value="DNA_pol_A_exo1"/>
    <property type="match status" value="1"/>
</dbReference>
<dbReference type="GO" id="GO:0000166">
    <property type="term" value="F:nucleotide binding"/>
    <property type="evidence" value="ECO:0007669"/>
    <property type="project" value="InterPro"/>
</dbReference>
<accession>A0AAD8SJQ5</accession>
<dbReference type="GO" id="GO:0071038">
    <property type="term" value="P:TRAMP-dependent tRNA surveillance pathway"/>
    <property type="evidence" value="ECO:0007669"/>
    <property type="project" value="TreeGrafter"/>
</dbReference>
<dbReference type="GO" id="GO:0071040">
    <property type="term" value="P:nuclear polyadenylation-dependent antisense transcript catabolic process"/>
    <property type="evidence" value="ECO:0007669"/>
    <property type="project" value="TreeGrafter"/>
</dbReference>